<feature type="signal peptide" evidence="1">
    <location>
        <begin position="1"/>
        <end position="18"/>
    </location>
</feature>
<evidence type="ECO:0000256" key="1">
    <source>
        <dbReference type="SAM" id="SignalP"/>
    </source>
</evidence>
<dbReference type="AlphaFoldDB" id="A0A330M546"/>
<keyword evidence="1" id="KW-0732">Signal</keyword>
<proteinExistence type="predicted"/>
<dbReference type="RefSeq" id="WP_112353577.1">
    <property type="nucleotide sequence ID" value="NZ_LS483452.1"/>
</dbReference>
<evidence type="ECO:0000313" key="3">
    <source>
        <dbReference type="Proteomes" id="UP000250123"/>
    </source>
</evidence>
<dbReference type="KEGG" id="sbk:SHEWBE_3866"/>
<dbReference type="EMBL" id="LS483452">
    <property type="protein sequence ID" value="SQH77829.1"/>
    <property type="molecule type" value="Genomic_DNA"/>
</dbReference>
<gene>
    <name evidence="2" type="ORF">SHEWBE_3866</name>
</gene>
<evidence type="ECO:0008006" key="4">
    <source>
        <dbReference type="Google" id="ProtNLM"/>
    </source>
</evidence>
<name>A0A330M546_9GAMM</name>
<feature type="chain" id="PRO_5016357333" description="Pilus formation protein N-terminal domain-containing protein" evidence="1">
    <location>
        <begin position="19"/>
        <end position="138"/>
    </location>
</feature>
<dbReference type="Proteomes" id="UP000250123">
    <property type="component" value="Chromosome SHEWBE"/>
</dbReference>
<organism evidence="2 3">
    <name type="scientific">Shewanella benthica</name>
    <dbReference type="NCBI Taxonomy" id="43661"/>
    <lineage>
        <taxon>Bacteria</taxon>
        <taxon>Pseudomonadati</taxon>
        <taxon>Pseudomonadota</taxon>
        <taxon>Gammaproteobacteria</taxon>
        <taxon>Alteromonadales</taxon>
        <taxon>Shewanellaceae</taxon>
        <taxon>Shewanella</taxon>
    </lineage>
</organism>
<protein>
    <recommendedName>
        <fullName evidence="4">Pilus formation protein N-terminal domain-containing protein</fullName>
    </recommendedName>
</protein>
<sequence length="138" mass="14620">MIKILSLLLILASGFSLAQTPQVVSDVVQLQGPYSASIEQVQKSVVNMYIPDGGVAVIDITGQDRFVSYTKNSTSLDVEIKSSGKTVSIKSSVDNGYTNTLSVETLCGRSVSINIIGLSSKVTPETIKPKLLILAPSC</sequence>
<reference evidence="3" key="1">
    <citation type="submission" date="2018-06" db="EMBL/GenBank/DDBJ databases">
        <authorList>
            <person name="Cea G.-C."/>
            <person name="William W."/>
        </authorList>
    </citation>
    <scope>NUCLEOTIDE SEQUENCE [LARGE SCALE GENOMIC DNA]</scope>
    <source>
        <strain evidence="3">DB21MT-2</strain>
    </source>
</reference>
<accession>A0A330M546</accession>
<evidence type="ECO:0000313" key="2">
    <source>
        <dbReference type="EMBL" id="SQH77829.1"/>
    </source>
</evidence>